<dbReference type="AlphaFoldDB" id="A0A1X1TED1"/>
<dbReference type="Pfam" id="PF19279">
    <property type="entry name" value="YegS_C"/>
    <property type="match status" value="1"/>
</dbReference>
<dbReference type="InterPro" id="IPR000326">
    <property type="entry name" value="PAP2/HPO"/>
</dbReference>
<dbReference type="Proteomes" id="UP000193564">
    <property type="component" value="Unassembled WGS sequence"/>
</dbReference>
<dbReference type="GO" id="GO:0016787">
    <property type="term" value="F:hydrolase activity"/>
    <property type="evidence" value="ECO:0007669"/>
    <property type="project" value="UniProtKB-KW"/>
</dbReference>
<evidence type="ECO:0000256" key="4">
    <source>
        <dbReference type="ARBA" id="ARBA00022801"/>
    </source>
</evidence>
<dbReference type="InterPro" id="IPR036938">
    <property type="entry name" value="PAP2/HPO_sf"/>
</dbReference>
<reference evidence="8" key="3">
    <citation type="submission" date="2020-02" db="EMBL/GenBank/DDBJ databases">
        <authorList>
            <person name="Matsumoto Y."/>
            <person name="Motooka D."/>
            <person name="Nakamura S."/>
        </authorList>
    </citation>
    <scope>NUCLEOTIDE SEQUENCE</scope>
    <source>
        <strain evidence="8">JCM 12405</strain>
    </source>
</reference>
<evidence type="ECO:0000313" key="10">
    <source>
        <dbReference type="Proteomes" id="UP000193564"/>
    </source>
</evidence>
<dbReference type="SUPFAM" id="SSF111331">
    <property type="entry name" value="NAD kinase/diacylglycerol kinase-like"/>
    <property type="match status" value="1"/>
</dbReference>
<dbReference type="PANTHER" id="PTHR14969">
    <property type="entry name" value="SPHINGOSINE-1-PHOSPHATE PHOSPHOHYDROLASE"/>
    <property type="match status" value="1"/>
</dbReference>
<dbReference type="Gene3D" id="3.40.50.10330">
    <property type="entry name" value="Probable inorganic polyphosphate/atp-NAD kinase, domain 1"/>
    <property type="match status" value="1"/>
</dbReference>
<protein>
    <submittedName>
        <fullName evidence="8 9">Phosphoesterase</fullName>
    </submittedName>
</protein>
<dbReference type="RefSeq" id="WP_085189373.1">
    <property type="nucleotide sequence ID" value="NZ_AP022605.1"/>
</dbReference>
<dbReference type="Pfam" id="PF00781">
    <property type="entry name" value="DAGK_cat"/>
    <property type="match status" value="1"/>
</dbReference>
<evidence type="ECO:0000313" key="8">
    <source>
        <dbReference type="EMBL" id="BBZ05969.1"/>
    </source>
</evidence>
<reference evidence="9 10" key="1">
    <citation type="submission" date="2016-01" db="EMBL/GenBank/DDBJ databases">
        <title>The new phylogeny of the genus Mycobacterium.</title>
        <authorList>
            <person name="Tarcisio F."/>
            <person name="Conor M."/>
            <person name="Antonella G."/>
            <person name="Elisabetta G."/>
            <person name="Giulia F.S."/>
            <person name="Sara T."/>
            <person name="Anna F."/>
            <person name="Clotilde B."/>
            <person name="Roberto B."/>
            <person name="Veronica D.S."/>
            <person name="Fabio R."/>
            <person name="Monica P."/>
            <person name="Olivier J."/>
            <person name="Enrico T."/>
            <person name="Nicola S."/>
        </authorList>
    </citation>
    <scope>NUCLEOTIDE SEQUENCE [LARGE SCALE GENOMIC DNA]</scope>
    <source>
        <strain evidence="9 10">DSM 44339</strain>
    </source>
</reference>
<dbReference type="STRING" id="126673.AWC01_06960"/>
<comment type="subcellular location">
    <subcellularLocation>
        <location evidence="1">Cell membrane</location>
        <topology evidence="1">Multi-pass membrane protein</topology>
    </subcellularLocation>
</comment>
<keyword evidence="5" id="KW-1133">Transmembrane helix</keyword>
<name>A0A1X1TED1_9MYCO</name>
<dbReference type="EMBL" id="LQOS01000020">
    <property type="protein sequence ID" value="ORV42922.1"/>
    <property type="molecule type" value="Genomic_DNA"/>
</dbReference>
<dbReference type="SUPFAM" id="SSF48317">
    <property type="entry name" value="Acid phosphatase/Vanadium-dependent haloperoxidase"/>
    <property type="match status" value="1"/>
</dbReference>
<dbReference type="SMART" id="SM00014">
    <property type="entry name" value="acidPPc"/>
    <property type="match status" value="1"/>
</dbReference>
<accession>A0A1X1TED1</accession>
<evidence type="ECO:0000259" key="7">
    <source>
        <dbReference type="PROSITE" id="PS50146"/>
    </source>
</evidence>
<dbReference type="InterPro" id="IPR017438">
    <property type="entry name" value="ATP-NAD_kinase_N"/>
</dbReference>
<dbReference type="GO" id="GO:0005886">
    <property type="term" value="C:plasma membrane"/>
    <property type="evidence" value="ECO:0007669"/>
    <property type="project" value="UniProtKB-SubCell"/>
</dbReference>
<evidence type="ECO:0000256" key="2">
    <source>
        <dbReference type="ARBA" id="ARBA00022475"/>
    </source>
</evidence>
<gene>
    <name evidence="9" type="ORF">AWC01_06960</name>
    <name evidence="8" type="ORF">MDOR_01380</name>
</gene>
<dbReference type="SMART" id="SM00046">
    <property type="entry name" value="DAGKc"/>
    <property type="match status" value="1"/>
</dbReference>
<reference evidence="8 11" key="2">
    <citation type="journal article" date="2019" name="Emerg. Microbes Infect.">
        <title>Comprehensive subspecies identification of 175 nontuberculous mycobacteria species based on 7547 genomic profiles.</title>
        <authorList>
            <person name="Matsumoto Y."/>
            <person name="Kinjo T."/>
            <person name="Motooka D."/>
            <person name="Nabeya D."/>
            <person name="Jung N."/>
            <person name="Uechi K."/>
            <person name="Horii T."/>
            <person name="Iida T."/>
            <person name="Fujita J."/>
            <person name="Nakamura S."/>
        </authorList>
    </citation>
    <scope>NUCLEOTIDE SEQUENCE [LARGE SCALE GENOMIC DNA]</scope>
    <source>
        <strain evidence="8 11">JCM 12405</strain>
    </source>
</reference>
<dbReference type="CDD" id="cd01610">
    <property type="entry name" value="PAP2_like"/>
    <property type="match status" value="1"/>
</dbReference>
<organism evidence="9 10">
    <name type="scientific">Mycolicibacterium doricum</name>
    <dbReference type="NCBI Taxonomy" id="126673"/>
    <lineage>
        <taxon>Bacteria</taxon>
        <taxon>Bacillati</taxon>
        <taxon>Actinomycetota</taxon>
        <taxon>Actinomycetes</taxon>
        <taxon>Mycobacteriales</taxon>
        <taxon>Mycobacteriaceae</taxon>
        <taxon>Mycolicibacterium</taxon>
    </lineage>
</organism>
<evidence type="ECO:0000256" key="1">
    <source>
        <dbReference type="ARBA" id="ARBA00004651"/>
    </source>
</evidence>
<evidence type="ECO:0000256" key="3">
    <source>
        <dbReference type="ARBA" id="ARBA00022692"/>
    </source>
</evidence>
<dbReference type="InterPro" id="IPR016064">
    <property type="entry name" value="NAD/diacylglycerol_kinase_sf"/>
</dbReference>
<dbReference type="PANTHER" id="PTHR14969:SF62">
    <property type="entry name" value="DECAPRENYLPHOSPHORYL-5-PHOSPHORIBOSE PHOSPHATASE RV3807C-RELATED"/>
    <property type="match status" value="1"/>
</dbReference>
<keyword evidence="6" id="KW-0472">Membrane</keyword>
<dbReference type="Proteomes" id="UP000467201">
    <property type="component" value="Chromosome"/>
</dbReference>
<feature type="domain" description="DAGKc" evidence="7">
    <location>
        <begin position="209"/>
        <end position="333"/>
    </location>
</feature>
<dbReference type="KEGG" id="mdr:MDOR_01380"/>
<dbReference type="Pfam" id="PF01569">
    <property type="entry name" value="PAP2"/>
    <property type="match status" value="1"/>
</dbReference>
<dbReference type="EMBL" id="AP022605">
    <property type="protein sequence ID" value="BBZ05969.1"/>
    <property type="molecule type" value="Genomic_DNA"/>
</dbReference>
<dbReference type="GO" id="GO:0016301">
    <property type="term" value="F:kinase activity"/>
    <property type="evidence" value="ECO:0007669"/>
    <property type="project" value="InterPro"/>
</dbReference>
<evidence type="ECO:0000313" key="11">
    <source>
        <dbReference type="Proteomes" id="UP000467201"/>
    </source>
</evidence>
<evidence type="ECO:0000256" key="5">
    <source>
        <dbReference type="ARBA" id="ARBA00022989"/>
    </source>
</evidence>
<keyword evidence="3" id="KW-0812">Transmembrane</keyword>
<dbReference type="PROSITE" id="PS50146">
    <property type="entry name" value="DAGK"/>
    <property type="match status" value="1"/>
</dbReference>
<proteinExistence type="predicted"/>
<dbReference type="OrthoDB" id="5242960at2"/>
<dbReference type="InterPro" id="IPR001206">
    <property type="entry name" value="Diacylglycerol_kinase_cat_dom"/>
</dbReference>
<keyword evidence="10" id="KW-1185">Reference proteome</keyword>
<dbReference type="Gene3D" id="1.20.144.10">
    <property type="entry name" value="Phosphatidic acid phosphatase type 2/haloperoxidase"/>
    <property type="match status" value="1"/>
</dbReference>
<dbReference type="InterPro" id="IPR045540">
    <property type="entry name" value="YegS/DAGK_C"/>
</dbReference>
<evidence type="ECO:0000313" key="9">
    <source>
        <dbReference type="EMBL" id="ORV42922.1"/>
    </source>
</evidence>
<dbReference type="Gene3D" id="2.60.200.40">
    <property type="match status" value="1"/>
</dbReference>
<evidence type="ECO:0000256" key="6">
    <source>
        <dbReference type="ARBA" id="ARBA00023136"/>
    </source>
</evidence>
<keyword evidence="2" id="KW-1003">Cell membrane</keyword>
<sequence length="496" mass="52551">MDLRTRRRGSGLRQIGKGLGSLDREVFEAVAESPSPLLDATMPGLTRAADHSMLWFAIAAGLLTVGGPRTRRGVTRGLVSLAVTSLVANQGAKRVWKRARPSYLPVPLARRSRRFPTSNSLPSGHSASAAAFAVGVGLESPPIGLGLALLAGLVGLSRVATGAHYPGDVFAGFGLGAGVAVLGGRVVPPTTPTKLPTARPLRVPTPPRPDGAGVVLVINPASGGGKGARVVDEVRDALPRTEIVELGEGDDLREVLREAAGRAEVLAVGGGDGTVATAAGIAKQAGLPLAVFPGGTFNHFAKDIGCDSVTRTVDAIRRGSVACVDLVCLNEEHMVINTASIGAYPQFVQTREKLEHKIGKPLAGLYAMFHTLRRGQPVRIRYDNQTLQTSLFFLGNSTYLPSGFAPAQRHRIDDGLLDVRILETGRRFSRTRILTALMLGRLERSPLYHEMRVPQFAFTAVDGPTVLACDGEVGIACQHASFSAEYRVLPVFRPLD</sequence>
<keyword evidence="4" id="KW-0378">Hydrolase</keyword>